<proteinExistence type="predicted"/>
<sequence length="61" mass="7126">MSQLNQMELQNLRHLIGAHDTAYQKMQDYAQQCVDPQVKSYFEKSAQDAMKTKQQLMSFLS</sequence>
<dbReference type="STRING" id="36849.OXPF_42950"/>
<dbReference type="InterPro" id="IPR012347">
    <property type="entry name" value="Ferritin-like"/>
</dbReference>
<dbReference type="PATRIC" id="fig|36849.3.peg.4541"/>
<evidence type="ECO:0000313" key="2">
    <source>
        <dbReference type="Proteomes" id="UP000050326"/>
    </source>
</evidence>
<organism evidence="1 2">
    <name type="scientific">Oxobacter pfennigii</name>
    <dbReference type="NCBI Taxonomy" id="36849"/>
    <lineage>
        <taxon>Bacteria</taxon>
        <taxon>Bacillati</taxon>
        <taxon>Bacillota</taxon>
        <taxon>Clostridia</taxon>
        <taxon>Eubacteriales</taxon>
        <taxon>Clostridiaceae</taxon>
        <taxon>Oxobacter</taxon>
    </lineage>
</organism>
<comment type="caution">
    <text evidence="1">The sequence shown here is derived from an EMBL/GenBank/DDBJ whole genome shotgun (WGS) entry which is preliminary data.</text>
</comment>
<dbReference type="OrthoDB" id="1707820at2"/>
<gene>
    <name evidence="1" type="ORF">OXPF_42950</name>
</gene>
<dbReference type="RefSeq" id="WP_054877214.1">
    <property type="nucleotide sequence ID" value="NZ_LKET01000068.1"/>
</dbReference>
<dbReference type="AlphaFoldDB" id="A0A0P9ABQ5"/>
<dbReference type="Proteomes" id="UP000050326">
    <property type="component" value="Unassembled WGS sequence"/>
</dbReference>
<dbReference type="Gene3D" id="1.20.1260.10">
    <property type="match status" value="1"/>
</dbReference>
<evidence type="ECO:0000313" key="1">
    <source>
        <dbReference type="EMBL" id="KPU42510.1"/>
    </source>
</evidence>
<protein>
    <recommendedName>
        <fullName evidence="3">Coat F domain protein</fullName>
    </recommendedName>
</protein>
<evidence type="ECO:0008006" key="3">
    <source>
        <dbReference type="Google" id="ProtNLM"/>
    </source>
</evidence>
<reference evidence="1 2" key="1">
    <citation type="submission" date="2015-09" db="EMBL/GenBank/DDBJ databases">
        <title>Genome sequence of Oxobacter pfennigii DSM 3222.</title>
        <authorList>
            <person name="Poehlein A."/>
            <person name="Bengelsdorf F.R."/>
            <person name="Schiel-Bengelsdorf B."/>
            <person name="Duerre P."/>
            <person name="Daniel R."/>
        </authorList>
    </citation>
    <scope>NUCLEOTIDE SEQUENCE [LARGE SCALE GENOMIC DNA]</scope>
    <source>
        <strain evidence="1 2">DSM 3222</strain>
    </source>
</reference>
<dbReference type="EMBL" id="LKET01000068">
    <property type="protein sequence ID" value="KPU42510.1"/>
    <property type="molecule type" value="Genomic_DNA"/>
</dbReference>
<accession>A0A0P9ABQ5</accession>
<keyword evidence="2" id="KW-1185">Reference proteome</keyword>
<name>A0A0P9ABQ5_9CLOT</name>